<dbReference type="RefSeq" id="WP_109193780.1">
    <property type="nucleotide sequence ID" value="NZ_CP029255.1"/>
</dbReference>
<gene>
    <name evidence="2" type="ORF">HYN56_19885</name>
</gene>
<dbReference type="AlphaFoldDB" id="A0A2S1YQR4"/>
<proteinExistence type="predicted"/>
<reference evidence="2 3" key="1">
    <citation type="submission" date="2018-05" db="EMBL/GenBank/DDBJ databases">
        <title>Genome sequencing of Flavobacterium sp. HYN0056.</title>
        <authorList>
            <person name="Yi H."/>
            <person name="Baek C."/>
        </authorList>
    </citation>
    <scope>NUCLEOTIDE SEQUENCE [LARGE SCALE GENOMIC DNA]</scope>
    <source>
        <strain evidence="2 3">HYN0056</strain>
    </source>
</reference>
<evidence type="ECO:0008006" key="4">
    <source>
        <dbReference type="Google" id="ProtNLM"/>
    </source>
</evidence>
<dbReference type="Proteomes" id="UP000245250">
    <property type="component" value="Chromosome"/>
</dbReference>
<evidence type="ECO:0000313" key="2">
    <source>
        <dbReference type="EMBL" id="AWK06363.1"/>
    </source>
</evidence>
<evidence type="ECO:0000256" key="1">
    <source>
        <dbReference type="SAM" id="SignalP"/>
    </source>
</evidence>
<dbReference type="EMBL" id="CP029255">
    <property type="protein sequence ID" value="AWK06363.1"/>
    <property type="molecule type" value="Genomic_DNA"/>
</dbReference>
<keyword evidence="3" id="KW-1185">Reference proteome</keyword>
<accession>A0A2S1YQR4</accession>
<evidence type="ECO:0000313" key="3">
    <source>
        <dbReference type="Proteomes" id="UP000245250"/>
    </source>
</evidence>
<feature type="chain" id="PRO_5015548142" description="DUF2147 domain-containing protein" evidence="1">
    <location>
        <begin position="30"/>
        <end position="136"/>
    </location>
</feature>
<organism evidence="2 3">
    <name type="scientific">Flavobacterium crocinum</name>
    <dbReference type="NCBI Taxonomy" id="2183896"/>
    <lineage>
        <taxon>Bacteria</taxon>
        <taxon>Pseudomonadati</taxon>
        <taxon>Bacteroidota</taxon>
        <taxon>Flavobacteriia</taxon>
        <taxon>Flavobacteriales</taxon>
        <taxon>Flavobacteriaceae</taxon>
        <taxon>Flavobacterium</taxon>
    </lineage>
</organism>
<feature type="signal peptide" evidence="1">
    <location>
        <begin position="1"/>
        <end position="29"/>
    </location>
</feature>
<dbReference type="KEGG" id="fcr:HYN56_19885"/>
<keyword evidence="1" id="KW-0732">Signal</keyword>
<sequence length="136" mass="15117">MKPLTKHAKKSFILLTLILTVLGTGQIQAQGFSPKDLDGNWTRNDGMMISISGTGTFEEGGNALVMSVGQSGWPASTAHYAFKYREIKYVQGNTWKGINYRHRTETNARVKDGEAIFVMSNDKKSFKASGYTYIKN</sequence>
<name>A0A2S1YQR4_9FLAO</name>
<dbReference type="OrthoDB" id="1364943at2"/>
<protein>
    <recommendedName>
        <fullName evidence="4">DUF2147 domain-containing protein</fullName>
    </recommendedName>
</protein>